<dbReference type="PANTHER" id="PTHR14614:SF161">
    <property type="match status" value="1"/>
</dbReference>
<name>A0A168NT44_ABSGL</name>
<feature type="region of interest" description="Disordered" evidence="1">
    <location>
        <begin position="243"/>
        <end position="270"/>
    </location>
</feature>
<keyword evidence="3" id="KW-1185">Reference proteome</keyword>
<dbReference type="Proteomes" id="UP000078561">
    <property type="component" value="Unassembled WGS sequence"/>
</dbReference>
<dbReference type="AlphaFoldDB" id="A0A168NT44"/>
<dbReference type="SUPFAM" id="SSF53335">
    <property type="entry name" value="S-adenosyl-L-methionine-dependent methyltransferases"/>
    <property type="match status" value="1"/>
</dbReference>
<gene>
    <name evidence="2" type="primary">ABSGL_06884.1 scaffold 8678</name>
</gene>
<dbReference type="OrthoDB" id="413520at2759"/>
<sequence>MVNTVCDDDFVIGNKPIGLNVEASQGPPTGIHLSNVLSLRQDIDNLGLAGKIWQSAYTLQSYFSPDNELVLDPPSPIPATYYKNDNDNDGHNGTDDKPYTILELGAGTGYCGIALANMLGPQCQVYITDLEPVIPLIEENVAAQHNPNGAQVFCERLHWGNKQDCKRLMDKVGGRFDLVVISDCVYFTELFDILMDTLLDLCIEDSDTKVVIGYKCRSLEKETGFWDLHFGRYFDYEPARIIGDNSKQNSDDGDDDGNSSDDDDSNNGRPLGYEEQIYVFVGSRRPGNQVKAADDRFALLMFCAMDY</sequence>
<dbReference type="EMBL" id="LT553503">
    <property type="protein sequence ID" value="SAM01147.1"/>
    <property type="molecule type" value="Genomic_DNA"/>
</dbReference>
<dbReference type="GO" id="GO:0032991">
    <property type="term" value="C:protein-containing complex"/>
    <property type="evidence" value="ECO:0007669"/>
    <property type="project" value="TreeGrafter"/>
</dbReference>
<dbReference type="Pfam" id="PF10294">
    <property type="entry name" value="Methyltransf_16"/>
    <property type="match status" value="1"/>
</dbReference>
<protein>
    <submittedName>
        <fullName evidence="2">Uncharacterized protein</fullName>
    </submittedName>
</protein>
<dbReference type="InterPro" id="IPR019410">
    <property type="entry name" value="Methyltransf_16"/>
</dbReference>
<dbReference type="STRING" id="4829.A0A168NT44"/>
<evidence type="ECO:0000256" key="1">
    <source>
        <dbReference type="SAM" id="MobiDB-lite"/>
    </source>
</evidence>
<evidence type="ECO:0000313" key="2">
    <source>
        <dbReference type="EMBL" id="SAM01147.1"/>
    </source>
</evidence>
<reference evidence="2" key="1">
    <citation type="submission" date="2016-04" db="EMBL/GenBank/DDBJ databases">
        <authorList>
            <person name="Evans L.H."/>
            <person name="Alamgir A."/>
            <person name="Owens N."/>
            <person name="Weber N.D."/>
            <person name="Virtaneva K."/>
            <person name="Barbian K."/>
            <person name="Babar A."/>
            <person name="Rosenke K."/>
        </authorList>
    </citation>
    <scope>NUCLEOTIDE SEQUENCE [LARGE SCALE GENOMIC DNA]</scope>
    <source>
        <strain evidence="2">CBS 101.48</strain>
    </source>
</reference>
<dbReference type="Gene3D" id="3.40.50.150">
    <property type="entry name" value="Vaccinia Virus protein VP39"/>
    <property type="match status" value="1"/>
</dbReference>
<dbReference type="InterPro" id="IPR029063">
    <property type="entry name" value="SAM-dependent_MTases_sf"/>
</dbReference>
<dbReference type="InParanoid" id="A0A168NT44"/>
<proteinExistence type="predicted"/>
<feature type="compositionally biased region" description="Acidic residues" evidence="1">
    <location>
        <begin position="251"/>
        <end position="265"/>
    </location>
</feature>
<dbReference type="PANTHER" id="PTHR14614">
    <property type="entry name" value="HEPATOCELLULAR CARCINOMA-ASSOCIATED ANTIGEN"/>
    <property type="match status" value="1"/>
</dbReference>
<evidence type="ECO:0000313" key="3">
    <source>
        <dbReference type="Proteomes" id="UP000078561"/>
    </source>
</evidence>
<accession>A0A168NT44</accession>
<organism evidence="2">
    <name type="scientific">Absidia glauca</name>
    <name type="common">Pin mould</name>
    <dbReference type="NCBI Taxonomy" id="4829"/>
    <lineage>
        <taxon>Eukaryota</taxon>
        <taxon>Fungi</taxon>
        <taxon>Fungi incertae sedis</taxon>
        <taxon>Mucoromycota</taxon>
        <taxon>Mucoromycotina</taxon>
        <taxon>Mucoromycetes</taxon>
        <taxon>Mucorales</taxon>
        <taxon>Cunninghamellaceae</taxon>
        <taxon>Absidia</taxon>
    </lineage>
</organism>
<dbReference type="GO" id="GO:0005829">
    <property type="term" value="C:cytosol"/>
    <property type="evidence" value="ECO:0007669"/>
    <property type="project" value="TreeGrafter"/>
</dbReference>
<dbReference type="CDD" id="cd02440">
    <property type="entry name" value="AdoMet_MTases"/>
    <property type="match status" value="1"/>
</dbReference>
<dbReference type="OMA" id="KETPFWT"/>